<name>A0A0W0EH09_CANGB</name>
<keyword evidence="2 8" id="KW-0547">Nucleotide-binding</keyword>
<proteinExistence type="inferred from homology"/>
<dbReference type="PANTHER" id="PTHR19375">
    <property type="entry name" value="HEAT SHOCK PROTEIN 70KDA"/>
    <property type="match status" value="1"/>
</dbReference>
<dbReference type="SUPFAM" id="SSF53067">
    <property type="entry name" value="Actin-like ATPase domain"/>
    <property type="match status" value="2"/>
</dbReference>
<dbReference type="Gene3D" id="3.30.420.40">
    <property type="match status" value="2"/>
</dbReference>
<dbReference type="GO" id="GO:0016887">
    <property type="term" value="F:ATP hydrolysis activity"/>
    <property type="evidence" value="ECO:0007669"/>
    <property type="project" value="EnsemblFungi"/>
</dbReference>
<dbReference type="AlphaFoldDB" id="A0A0W0EH09"/>
<evidence type="ECO:0000256" key="8">
    <source>
        <dbReference type="RuleBase" id="RU003322"/>
    </source>
</evidence>
<comment type="catalytic activity">
    <reaction evidence="5">
        <text>ATP + H2O = ADP + phosphate + H(+)</text>
        <dbReference type="Rhea" id="RHEA:13065"/>
        <dbReference type="ChEBI" id="CHEBI:15377"/>
        <dbReference type="ChEBI" id="CHEBI:15378"/>
        <dbReference type="ChEBI" id="CHEBI:30616"/>
        <dbReference type="ChEBI" id="CHEBI:43474"/>
        <dbReference type="ChEBI" id="CHEBI:456216"/>
        <dbReference type="EC" id="3.6.4.10"/>
    </reaction>
</comment>
<dbReference type="FunFam" id="2.60.34.10:FF:000014">
    <property type="entry name" value="Chaperone protein DnaK HSP70"/>
    <property type="match status" value="1"/>
</dbReference>
<dbReference type="VEuPathDB" id="FungiDB:GWK60_G04697"/>
<dbReference type="GO" id="GO:0005759">
    <property type="term" value="C:mitochondrial matrix"/>
    <property type="evidence" value="ECO:0007669"/>
    <property type="project" value="EnsemblFungi"/>
</dbReference>
<dbReference type="InterPro" id="IPR013126">
    <property type="entry name" value="Hsp_70_fam"/>
</dbReference>
<dbReference type="CDD" id="cd10234">
    <property type="entry name" value="ASKHA_NBD_HSP70_DnaK-like"/>
    <property type="match status" value="1"/>
</dbReference>
<dbReference type="FunFam" id="3.30.420.40:FF:000004">
    <property type="entry name" value="Molecular chaperone DnaK"/>
    <property type="match status" value="1"/>
</dbReference>
<evidence type="ECO:0000313" key="9">
    <source>
        <dbReference type="EMBL" id="KTB07534.1"/>
    </source>
</evidence>
<dbReference type="VEuPathDB" id="FungiDB:CAGL0G04917g"/>
<dbReference type="VEuPathDB" id="FungiDB:GVI51_G04719"/>
<dbReference type="Pfam" id="PF00012">
    <property type="entry name" value="HSP70"/>
    <property type="match status" value="1"/>
</dbReference>
<dbReference type="FunFam" id="3.90.640.10:FF:000003">
    <property type="entry name" value="Molecular chaperone DnaK"/>
    <property type="match status" value="1"/>
</dbReference>
<dbReference type="GO" id="GO:0005524">
    <property type="term" value="F:ATP binding"/>
    <property type="evidence" value="ECO:0007669"/>
    <property type="project" value="UniProtKB-KW"/>
</dbReference>
<dbReference type="FunFam" id="3.30.420.40:FF:000020">
    <property type="entry name" value="Chaperone protein HscA homolog"/>
    <property type="match status" value="1"/>
</dbReference>
<evidence type="ECO:0000256" key="2">
    <source>
        <dbReference type="ARBA" id="ARBA00022741"/>
    </source>
</evidence>
<dbReference type="EMBL" id="LLZZ01000107">
    <property type="protein sequence ID" value="KTB07534.1"/>
    <property type="molecule type" value="Genomic_DNA"/>
</dbReference>
<dbReference type="InterPro" id="IPR043129">
    <property type="entry name" value="ATPase_NBD"/>
</dbReference>
<dbReference type="InterPro" id="IPR029047">
    <property type="entry name" value="HSP70_peptide-bd_sf"/>
</dbReference>
<keyword evidence="4" id="KW-0143">Chaperone</keyword>
<evidence type="ECO:0000313" key="10">
    <source>
        <dbReference type="Proteomes" id="UP000054886"/>
    </source>
</evidence>
<sequence length="646" mass="71504">MLRLSRRQFLPRSIRKLSTKVIGIDLGTTNSAVAYISDSNNKKSAKIIENEEGQRTTPSTVAYDKDGKVIVGQRAKRQSILNPDNTFYATKRLIGRLYEDDEVTRDKKNMPYAIVRSPTNGQAYVALKDGTQKSPSEIASEVLKYLKHCAEDYLNTEGGIEKAVITVPAYFNDGQRQATKEAGKLAGLDVLRVVNEPTAAALSFGIDEKQNNGMIAVYDLGGGTFDISVLDIEDGVFEVRATNGDTHLGGEDFDNVVVDHLLEQFVKGAKAVSRQDVLKNREAMQRLKDAAEKAKIDLSHVKETSISIPFFFNSEHLNVKITEDELDSMTMHLIERTVEPVESALRDADIEPEDIDDVILVGGMTRMPRIRKLVEDIFGKKPNVSVNPDETVALGAAIQAGVLSGEIKNVLLLDVTPLTLGIETFGGAFSPLIPRNTTVPVKKTEVFSTGVDGQTGVDIKVYQGERGLVKDNTMIGDFKLTGIKPMKKGVPQICVTFDIDADGIINVSAMEKSSGKNESIKVVPRSGMSEEEIQKIIEDANRNRELDNKIRTKIELLNKCDIMLSDTASVFEQYRDTLERNVKEHNREQDLVDIVQEVNDLKGIVDEIKKMDSDKILEVDVDSLKKDVDALQGRSLKVFQELMAKK</sequence>
<dbReference type="PROSITE" id="PS00329">
    <property type="entry name" value="HSP70_2"/>
    <property type="match status" value="1"/>
</dbReference>
<dbReference type="GO" id="GO:0044571">
    <property type="term" value="P:[2Fe-2S] cluster assembly"/>
    <property type="evidence" value="ECO:0007669"/>
    <property type="project" value="EnsemblFungi"/>
</dbReference>
<evidence type="ECO:0000256" key="6">
    <source>
        <dbReference type="ARBA" id="ARBA00059314"/>
    </source>
</evidence>
<dbReference type="InterPro" id="IPR018181">
    <property type="entry name" value="Heat_shock_70_CS"/>
</dbReference>
<evidence type="ECO:0000256" key="5">
    <source>
        <dbReference type="ARBA" id="ARBA00048056"/>
    </source>
</evidence>
<dbReference type="NCBIfam" id="NF001413">
    <property type="entry name" value="PRK00290.1"/>
    <property type="match status" value="1"/>
</dbReference>
<evidence type="ECO:0000256" key="3">
    <source>
        <dbReference type="ARBA" id="ARBA00022840"/>
    </source>
</evidence>
<evidence type="ECO:0000256" key="4">
    <source>
        <dbReference type="ARBA" id="ARBA00023186"/>
    </source>
</evidence>
<keyword evidence="9" id="KW-0346">Stress response</keyword>
<dbReference type="PRINTS" id="PR00301">
    <property type="entry name" value="HEATSHOCK70"/>
</dbReference>
<evidence type="ECO:0000256" key="7">
    <source>
        <dbReference type="ARBA" id="ARBA00070638"/>
    </source>
</evidence>
<dbReference type="SUPFAM" id="SSF100920">
    <property type="entry name" value="Heat shock protein 70kD (HSP70), peptide-binding domain"/>
    <property type="match status" value="1"/>
</dbReference>
<comment type="similarity">
    <text evidence="8">Belongs to the heat shock protein 70 family.</text>
</comment>
<dbReference type="OrthoDB" id="2401965at2759"/>
<dbReference type="PhylomeDB" id="A0A0W0EH09"/>
<dbReference type="GO" id="GO:0140662">
    <property type="term" value="F:ATP-dependent protein folding chaperone"/>
    <property type="evidence" value="ECO:0007669"/>
    <property type="project" value="InterPro"/>
</dbReference>
<reference evidence="9 10" key="1">
    <citation type="submission" date="2015-10" db="EMBL/GenBank/DDBJ databases">
        <title>Draft genomes sequences of Candida glabrata isolates 1A, 1B, 2A, 2B, 3A and 3B.</title>
        <authorList>
            <person name="Haavelsrud O.E."/>
            <person name="Gaustad P."/>
        </authorList>
    </citation>
    <scope>NUCLEOTIDE SEQUENCE [LARGE SCALE GENOMIC DNA]</scope>
    <source>
        <strain evidence="9">910700640</strain>
    </source>
</reference>
<dbReference type="Proteomes" id="UP000054886">
    <property type="component" value="Unassembled WGS sequence"/>
</dbReference>
<organism evidence="9 10">
    <name type="scientific">Candida glabrata</name>
    <name type="common">Yeast</name>
    <name type="synonym">Torulopsis glabrata</name>
    <dbReference type="NCBI Taxonomy" id="5478"/>
    <lineage>
        <taxon>Eukaryota</taxon>
        <taxon>Fungi</taxon>
        <taxon>Dikarya</taxon>
        <taxon>Ascomycota</taxon>
        <taxon>Saccharomycotina</taxon>
        <taxon>Saccharomycetes</taxon>
        <taxon>Saccharomycetales</taxon>
        <taxon>Saccharomycetaceae</taxon>
        <taxon>Nakaseomyces</taxon>
    </lineage>
</organism>
<dbReference type="Gene3D" id="2.60.34.10">
    <property type="entry name" value="Substrate Binding Domain Of DNAk, Chain A, domain 1"/>
    <property type="match status" value="1"/>
</dbReference>
<dbReference type="PROSITE" id="PS01036">
    <property type="entry name" value="HSP70_3"/>
    <property type="match status" value="1"/>
</dbReference>
<dbReference type="GO" id="GO:0051082">
    <property type="term" value="F:unfolded protein binding"/>
    <property type="evidence" value="ECO:0007669"/>
    <property type="project" value="EnsemblFungi"/>
</dbReference>
<dbReference type="PROSITE" id="PS00297">
    <property type="entry name" value="HSP70_1"/>
    <property type="match status" value="1"/>
</dbReference>
<dbReference type="FunFam" id="3.30.30.30:FF:000005">
    <property type="entry name" value="Heat shock protein ssb1"/>
    <property type="match status" value="1"/>
</dbReference>
<keyword evidence="3 8" id="KW-0067">ATP-binding</keyword>
<dbReference type="EC" id="3.6.4.10" evidence="1"/>
<dbReference type="VEuPathDB" id="FungiDB:B1J91_G04917g"/>
<comment type="function">
    <text evidence="6">Required for the assembly of iron-sulfur (Fe/S) clusters in mitochondria. Assisted by the DnaJ-like co-chaperone jac1 and the nucleotide exchange factor mge1, it mediates ATP-dependent Fe-S cluster transfer from the scaffold proteins isu1/isu2 to grx5.</text>
</comment>
<comment type="caution">
    <text evidence="9">The sequence shown here is derived from an EMBL/GenBank/DDBJ whole genome shotgun (WGS) entry which is preliminary data.</text>
</comment>
<dbReference type="GO" id="GO:0006879">
    <property type="term" value="P:intracellular iron ion homeostasis"/>
    <property type="evidence" value="ECO:0007669"/>
    <property type="project" value="EnsemblFungi"/>
</dbReference>
<dbReference type="Gene3D" id="3.90.640.10">
    <property type="entry name" value="Actin, Chain A, domain 4"/>
    <property type="match status" value="1"/>
</dbReference>
<gene>
    <name evidence="9" type="ORF">AO440_001685</name>
</gene>
<evidence type="ECO:0000256" key="1">
    <source>
        <dbReference type="ARBA" id="ARBA00012554"/>
    </source>
</evidence>
<accession>A0A0W0EH09</accession>
<protein>
    <recommendedName>
        <fullName evidence="7">Iron-sulfur cluster biogenesis chaperone, mitochondrial</fullName>
        <ecNumber evidence="1">3.6.4.10</ecNumber>
    </recommendedName>
</protein>